<evidence type="ECO:0000256" key="1">
    <source>
        <dbReference type="SAM" id="SignalP"/>
    </source>
</evidence>
<dbReference type="EMBL" id="LQRT01000003">
    <property type="protein sequence ID" value="KZS41713.1"/>
    <property type="molecule type" value="Genomic_DNA"/>
</dbReference>
<comment type="caution">
    <text evidence="3">The sequence shown here is derived from an EMBL/GenBank/DDBJ whole genome shotgun (WGS) entry which is preliminary data.</text>
</comment>
<dbReference type="Proteomes" id="UP000076715">
    <property type="component" value="Unassembled WGS sequence"/>
</dbReference>
<feature type="signal peptide" evidence="1">
    <location>
        <begin position="1"/>
        <end position="23"/>
    </location>
</feature>
<sequence>MNRYGIKKLVFLLAINSILSLQSCGGVPEEKSSTTQSNKVFAVAEILTLIAEENDITRTLYTKAIVGAGKKQGLKFDEDWQDDEVEAGPLPALFLRGISSDIRKSPVPLGLYLGSDFPINASNKFIGKQAELFEKIKTNKESQHFFEEDQKLYTSMFADLAVAAPCVNCHNEHKNTTKTDWKLGDVMGATTWQYPSDSLSYKEAIDVIKAYRNGTKAIYTAYLDEIAAFKIDSTKPSIGNKWPSKGFFLPTAEVFIDSVRKLTSYKSFEKLLADSDKRKNNYLVSN</sequence>
<reference evidence="3 4" key="1">
    <citation type="submission" date="2016-01" db="EMBL/GenBank/DDBJ databases">
        <title>The draft genome sequence of Aquimarina sp. RZW4-3-2.</title>
        <authorList>
            <person name="Wang Y."/>
        </authorList>
    </citation>
    <scope>NUCLEOTIDE SEQUENCE [LARGE SCALE GENOMIC DNA]</scope>
    <source>
        <strain evidence="3 4">RZW4-3-2</strain>
    </source>
</reference>
<dbReference type="OrthoDB" id="5800769at2"/>
<keyword evidence="4" id="KW-1185">Reference proteome</keyword>
<dbReference type="Pfam" id="PF11845">
    <property type="entry name" value="Tll0287-like"/>
    <property type="match status" value="1"/>
</dbReference>
<dbReference type="InterPro" id="IPR021796">
    <property type="entry name" value="Tll0287-like_dom"/>
</dbReference>
<accession>A0A163BSW3</accession>
<proteinExistence type="predicted"/>
<name>A0A163BSW3_9FLAO</name>
<dbReference type="AlphaFoldDB" id="A0A163BSW3"/>
<keyword evidence="1" id="KW-0732">Signal</keyword>
<gene>
    <name evidence="3" type="ORF">AWE51_20155</name>
</gene>
<organism evidence="3 4">
    <name type="scientific">Aquimarina aggregata</name>
    <dbReference type="NCBI Taxonomy" id="1642818"/>
    <lineage>
        <taxon>Bacteria</taxon>
        <taxon>Pseudomonadati</taxon>
        <taxon>Bacteroidota</taxon>
        <taxon>Flavobacteriia</taxon>
        <taxon>Flavobacteriales</taxon>
        <taxon>Flavobacteriaceae</taxon>
        <taxon>Aquimarina</taxon>
    </lineage>
</organism>
<evidence type="ECO:0000313" key="4">
    <source>
        <dbReference type="Proteomes" id="UP000076715"/>
    </source>
</evidence>
<evidence type="ECO:0000313" key="3">
    <source>
        <dbReference type="EMBL" id="KZS41713.1"/>
    </source>
</evidence>
<feature type="chain" id="PRO_5007841840" description="Tll0287-like domain-containing protein" evidence="1">
    <location>
        <begin position="24"/>
        <end position="286"/>
    </location>
</feature>
<dbReference type="RefSeq" id="WP_066311288.1">
    <property type="nucleotide sequence ID" value="NZ_LQRT01000003.1"/>
</dbReference>
<feature type="domain" description="Tll0287-like" evidence="2">
    <location>
        <begin position="115"/>
        <end position="193"/>
    </location>
</feature>
<dbReference type="PROSITE" id="PS51257">
    <property type="entry name" value="PROKAR_LIPOPROTEIN"/>
    <property type="match status" value="1"/>
</dbReference>
<evidence type="ECO:0000259" key="2">
    <source>
        <dbReference type="Pfam" id="PF11845"/>
    </source>
</evidence>
<protein>
    <recommendedName>
        <fullName evidence="2">Tll0287-like domain-containing protein</fullName>
    </recommendedName>
</protein>
<dbReference type="STRING" id="1642818.AWE51_20155"/>